<evidence type="ECO:0000313" key="3">
    <source>
        <dbReference type="EMBL" id="OAQ62639.1"/>
    </source>
</evidence>
<dbReference type="InterPro" id="IPR013530">
    <property type="entry name" value="PAD_C"/>
</dbReference>
<dbReference type="InterPro" id="IPR004303">
    <property type="entry name" value="PAD"/>
</dbReference>
<dbReference type="PANTHER" id="PTHR10837:SF8">
    <property type="entry name" value="PROTEIN-ARGININE DEIMINASE"/>
    <property type="match status" value="1"/>
</dbReference>
<gene>
    <name evidence="3" type="ORF">VFPPC_16361</name>
</gene>
<accession>A0A179FBZ6</accession>
<dbReference type="SUPFAM" id="SSF55909">
    <property type="entry name" value="Pentein"/>
    <property type="match status" value="1"/>
</dbReference>
<dbReference type="EMBL" id="LSBJ02000006">
    <property type="protein sequence ID" value="OAQ62639.1"/>
    <property type="molecule type" value="Genomic_DNA"/>
</dbReference>
<dbReference type="RefSeq" id="XP_018140219.1">
    <property type="nucleotide sequence ID" value="XM_018294114.1"/>
</dbReference>
<proteinExistence type="predicted"/>
<feature type="compositionally biased region" description="Basic and acidic residues" evidence="1">
    <location>
        <begin position="136"/>
        <end position="154"/>
    </location>
</feature>
<dbReference type="GO" id="GO:0004668">
    <property type="term" value="F:protein-arginine deiminase activity"/>
    <property type="evidence" value="ECO:0007669"/>
    <property type="project" value="InterPro"/>
</dbReference>
<dbReference type="GO" id="GO:0005509">
    <property type="term" value="F:calcium ion binding"/>
    <property type="evidence" value="ECO:0007669"/>
    <property type="project" value="InterPro"/>
</dbReference>
<evidence type="ECO:0000313" key="4">
    <source>
        <dbReference type="Proteomes" id="UP000078397"/>
    </source>
</evidence>
<reference evidence="3 4" key="1">
    <citation type="journal article" date="2016" name="PLoS Pathog.">
        <title>Biosynthesis of antibiotic leucinostatins in bio-control fungus Purpureocillium lilacinum and their inhibition on phytophthora revealed by genome mining.</title>
        <authorList>
            <person name="Wang G."/>
            <person name="Liu Z."/>
            <person name="Lin R."/>
            <person name="Li E."/>
            <person name="Mao Z."/>
            <person name="Ling J."/>
            <person name="Yang Y."/>
            <person name="Yin W.B."/>
            <person name="Xie B."/>
        </authorList>
    </citation>
    <scope>NUCLEOTIDE SEQUENCE [LARGE SCALE GENOMIC DNA]</scope>
    <source>
        <strain evidence="3">170</strain>
    </source>
</reference>
<dbReference type="PANTHER" id="PTHR10837">
    <property type="entry name" value="PEPTIDYLARGININE DEIMINASE"/>
    <property type="match status" value="1"/>
</dbReference>
<dbReference type="OrthoDB" id="5102063at2759"/>
<dbReference type="Gene3D" id="3.75.10.10">
    <property type="entry name" value="L-arginine/glycine Amidinotransferase, Chain A"/>
    <property type="match status" value="1"/>
</dbReference>
<feature type="domain" description="Protein-arginine deiminase C-terminal" evidence="2">
    <location>
        <begin position="2"/>
        <end position="241"/>
    </location>
</feature>
<protein>
    <submittedName>
        <fullName evidence="3">Protein-arginine deiminase type-4</fullName>
    </submittedName>
</protein>
<dbReference type="STRING" id="1380566.A0A179FBZ6"/>
<feature type="region of interest" description="Disordered" evidence="1">
    <location>
        <begin position="119"/>
        <end position="154"/>
    </location>
</feature>
<dbReference type="GeneID" id="28858108"/>
<organism evidence="3 4">
    <name type="scientific">Pochonia chlamydosporia 170</name>
    <dbReference type="NCBI Taxonomy" id="1380566"/>
    <lineage>
        <taxon>Eukaryota</taxon>
        <taxon>Fungi</taxon>
        <taxon>Dikarya</taxon>
        <taxon>Ascomycota</taxon>
        <taxon>Pezizomycotina</taxon>
        <taxon>Sordariomycetes</taxon>
        <taxon>Hypocreomycetidae</taxon>
        <taxon>Hypocreales</taxon>
        <taxon>Clavicipitaceae</taxon>
        <taxon>Pochonia</taxon>
    </lineage>
</organism>
<dbReference type="KEGG" id="pchm:VFPPC_16361"/>
<name>A0A179FBZ6_METCM</name>
<dbReference type="AlphaFoldDB" id="A0A179FBZ6"/>
<comment type="caution">
    <text evidence="3">The sequence shown here is derived from an EMBL/GenBank/DDBJ whole genome shotgun (WGS) entry which is preliminary data.</text>
</comment>
<dbReference type="Pfam" id="PF03068">
    <property type="entry name" value="PAD"/>
    <property type="match status" value="1"/>
</dbReference>
<keyword evidence="4" id="KW-1185">Reference proteome</keyword>
<evidence type="ECO:0000259" key="2">
    <source>
        <dbReference type="Pfam" id="PF03068"/>
    </source>
</evidence>
<feature type="region of interest" description="Disordered" evidence="1">
    <location>
        <begin position="14"/>
        <end position="36"/>
    </location>
</feature>
<evidence type="ECO:0000256" key="1">
    <source>
        <dbReference type="SAM" id="MobiDB-lite"/>
    </source>
</evidence>
<sequence length="241" mass="26593">MVDDPRAGLEMLRKAQQAGHGQEMAVSRPKSPTDGPEWRVTNTIDDLLNITNFAGFQESCAKGTEENVNIMKRETGITDAEIIRIPSLYEDYPENSWKYANDKPVAQGKREEPIYDQARAQKPKGLNALEAGTPPRDLKHQPEDAAARSLEGRQEADRGAVTLYPGAINSVVLGNKQIVAPNPWGPIIEGQDVLATAVNAAYAKAGYTVVYVDDWFTHHATLGEVHCGSNVIRELTDVKWW</sequence>
<dbReference type="Proteomes" id="UP000078397">
    <property type="component" value="Unassembled WGS sequence"/>
</dbReference>
<dbReference type="GO" id="GO:0005737">
    <property type="term" value="C:cytoplasm"/>
    <property type="evidence" value="ECO:0007669"/>
    <property type="project" value="InterPro"/>
</dbReference>